<gene>
    <name evidence="2" type="ORF">Ccrd_015476</name>
</gene>
<protein>
    <recommendedName>
        <fullName evidence="1">DUF3444 domain-containing protein</fullName>
    </recommendedName>
</protein>
<dbReference type="Proteomes" id="UP000243975">
    <property type="component" value="Unassembled WGS sequence"/>
</dbReference>
<dbReference type="InterPro" id="IPR024593">
    <property type="entry name" value="DUF3444"/>
</dbReference>
<evidence type="ECO:0000313" key="2">
    <source>
        <dbReference type="EMBL" id="KVI06191.1"/>
    </source>
</evidence>
<name>A0A103YBS0_CYNCS</name>
<organism evidence="2 3">
    <name type="scientific">Cynara cardunculus var. scolymus</name>
    <name type="common">Globe artichoke</name>
    <name type="synonym">Cynara scolymus</name>
    <dbReference type="NCBI Taxonomy" id="59895"/>
    <lineage>
        <taxon>Eukaryota</taxon>
        <taxon>Viridiplantae</taxon>
        <taxon>Streptophyta</taxon>
        <taxon>Embryophyta</taxon>
        <taxon>Tracheophyta</taxon>
        <taxon>Spermatophyta</taxon>
        <taxon>Magnoliopsida</taxon>
        <taxon>eudicotyledons</taxon>
        <taxon>Gunneridae</taxon>
        <taxon>Pentapetalae</taxon>
        <taxon>asterids</taxon>
        <taxon>campanulids</taxon>
        <taxon>Asterales</taxon>
        <taxon>Asteraceae</taxon>
        <taxon>Carduoideae</taxon>
        <taxon>Cardueae</taxon>
        <taxon>Carduinae</taxon>
        <taxon>Cynara</taxon>
    </lineage>
</organism>
<dbReference type="STRING" id="59895.A0A103YBS0"/>
<dbReference type="AlphaFoldDB" id="A0A103YBS0"/>
<comment type="caution">
    <text evidence="2">The sequence shown here is derived from an EMBL/GenBank/DDBJ whole genome shotgun (WGS) entry which is preliminary data.</text>
</comment>
<accession>A0A103YBS0</accession>
<keyword evidence="3" id="KW-1185">Reference proteome</keyword>
<dbReference type="Pfam" id="PF11926">
    <property type="entry name" value="DUF3444"/>
    <property type="match status" value="1"/>
</dbReference>
<evidence type="ECO:0000313" key="3">
    <source>
        <dbReference type="Proteomes" id="UP000243975"/>
    </source>
</evidence>
<feature type="domain" description="DUF3444" evidence="1">
    <location>
        <begin position="104"/>
        <end position="141"/>
    </location>
</feature>
<dbReference type="Gramene" id="KVI06191">
    <property type="protein sequence ID" value="KVI06191"/>
    <property type="gene ID" value="Ccrd_015476"/>
</dbReference>
<reference evidence="2 3" key="1">
    <citation type="journal article" date="2016" name="Sci. Rep.">
        <title>The genome sequence of the outbreeding globe artichoke constructed de novo incorporating a phase-aware low-pass sequencing strategy of F1 progeny.</title>
        <authorList>
            <person name="Scaglione D."/>
            <person name="Reyes-Chin-Wo S."/>
            <person name="Acquadro A."/>
            <person name="Froenicke L."/>
            <person name="Portis E."/>
            <person name="Beitel C."/>
            <person name="Tirone M."/>
            <person name="Mauro R."/>
            <person name="Lo Monaco A."/>
            <person name="Mauromicale G."/>
            <person name="Faccioli P."/>
            <person name="Cattivelli L."/>
            <person name="Rieseberg L."/>
            <person name="Michelmore R."/>
            <person name="Lanteri S."/>
        </authorList>
    </citation>
    <scope>NUCLEOTIDE SEQUENCE [LARGE SCALE GENOMIC DNA]</scope>
    <source>
        <tissue evidence="2">Leaf</tissue>
    </source>
</reference>
<sequence length="141" mass="16227">MVDGSNAYAKANLGAEQVNVRRHGKLNNSLTYRNSRWKEILKNMDEWSVEKVSRNEGRESETLYSCRKDAEEIDGMRKDKDVEISSMITIKTDWNLIGTSYTTLMSIPDSDFHDFDDDKTEKAFGENQMWAAYNDDDDGLP</sequence>
<evidence type="ECO:0000259" key="1">
    <source>
        <dbReference type="Pfam" id="PF11926"/>
    </source>
</evidence>
<proteinExistence type="predicted"/>
<dbReference type="EMBL" id="LEKV01001845">
    <property type="protein sequence ID" value="KVI06191.1"/>
    <property type="molecule type" value="Genomic_DNA"/>
</dbReference>